<evidence type="ECO:0000256" key="3">
    <source>
        <dbReference type="ARBA" id="ARBA00022771"/>
    </source>
</evidence>
<dbReference type="SMART" id="SM00399">
    <property type="entry name" value="ZnF_C4"/>
    <property type="match status" value="1"/>
</dbReference>
<keyword evidence="8" id="KW-0010">Activator</keyword>
<protein>
    <submittedName>
        <fullName evidence="15">Nuclear receptor subfamily 1, group H, member 5</fullName>
    </submittedName>
</protein>
<dbReference type="PROSITE" id="PS00031">
    <property type="entry name" value="NUCLEAR_REC_DBD_1"/>
    <property type="match status" value="1"/>
</dbReference>
<dbReference type="InterPro" id="IPR001723">
    <property type="entry name" value="Nuclear_hrmn_rcpt"/>
</dbReference>
<keyword evidence="5" id="KW-0832">Ubl conjugation</keyword>
<dbReference type="GO" id="GO:0050728">
    <property type="term" value="P:negative regulation of inflammatory response"/>
    <property type="evidence" value="ECO:0007669"/>
    <property type="project" value="TreeGrafter"/>
</dbReference>
<evidence type="ECO:0000313" key="16">
    <source>
        <dbReference type="Proteomes" id="UP000694381"/>
    </source>
</evidence>
<evidence type="ECO:0000256" key="5">
    <source>
        <dbReference type="ARBA" id="ARBA00022843"/>
    </source>
</evidence>
<dbReference type="FunFam" id="3.30.50.10:FF:000021">
    <property type="entry name" value="bile acid receptor isoform X2"/>
    <property type="match status" value="1"/>
</dbReference>
<dbReference type="Proteomes" id="UP000694381">
    <property type="component" value="Unassembled WGS sequence"/>
</dbReference>
<keyword evidence="6 12" id="KW-0805">Transcription regulation</keyword>
<dbReference type="FunFam" id="1.10.565.10:FF:000042">
    <property type="entry name" value="Nuclear receptor subfamily 1, group H, member 5"/>
    <property type="match status" value="1"/>
</dbReference>
<dbReference type="SUPFAM" id="SSF48508">
    <property type="entry name" value="Nuclear receptor ligand-binding domain"/>
    <property type="match status" value="1"/>
</dbReference>
<dbReference type="OMA" id="HCKNGGH"/>
<dbReference type="GO" id="GO:0030154">
    <property type="term" value="P:cell differentiation"/>
    <property type="evidence" value="ECO:0007669"/>
    <property type="project" value="TreeGrafter"/>
</dbReference>
<dbReference type="PANTHER" id="PTHR24082:SF313">
    <property type="entry name" value="NUCLEAR RECEPTOR SUBFAMILY 1, GROUP H, MEMBER 5"/>
    <property type="match status" value="1"/>
</dbReference>
<dbReference type="Gene3D" id="3.30.50.10">
    <property type="entry name" value="Erythroid Transcription Factor GATA-1, subunit A"/>
    <property type="match status" value="1"/>
</dbReference>
<keyword evidence="10 12" id="KW-0675">Receptor</keyword>
<dbReference type="InterPro" id="IPR001628">
    <property type="entry name" value="Znf_hrmn_rcpt"/>
</dbReference>
<organism evidence="15 16">
    <name type="scientific">Nannospalax galili</name>
    <name type="common">Northern Israeli blind subterranean mole rat</name>
    <name type="synonym">Spalax galili</name>
    <dbReference type="NCBI Taxonomy" id="1026970"/>
    <lineage>
        <taxon>Eukaryota</taxon>
        <taxon>Metazoa</taxon>
        <taxon>Chordata</taxon>
        <taxon>Craniata</taxon>
        <taxon>Vertebrata</taxon>
        <taxon>Euteleostomi</taxon>
        <taxon>Mammalia</taxon>
        <taxon>Eutheria</taxon>
        <taxon>Euarchontoglires</taxon>
        <taxon>Glires</taxon>
        <taxon>Rodentia</taxon>
        <taxon>Myomorpha</taxon>
        <taxon>Muroidea</taxon>
        <taxon>Spalacidae</taxon>
        <taxon>Spalacinae</taxon>
        <taxon>Nannospalax</taxon>
    </lineage>
</organism>
<keyword evidence="9 12" id="KW-0804">Transcription</keyword>
<feature type="domain" description="NR LBD" evidence="14">
    <location>
        <begin position="247"/>
        <end position="503"/>
    </location>
</feature>
<comment type="similarity">
    <text evidence="1">Belongs to the nuclear hormone receptor family. NR1 subfamily.</text>
</comment>
<dbReference type="PROSITE" id="PS51843">
    <property type="entry name" value="NR_LBD"/>
    <property type="match status" value="1"/>
</dbReference>
<dbReference type="InterPro" id="IPR023257">
    <property type="entry name" value="Liver_X_rcpt"/>
</dbReference>
<accession>A0A8C6QSA2</accession>
<evidence type="ECO:0000313" key="15">
    <source>
        <dbReference type="Ensembl" id="ENSNGAP00000007612.1"/>
    </source>
</evidence>
<reference evidence="15" key="2">
    <citation type="submission" date="2025-09" db="UniProtKB">
        <authorList>
            <consortium name="Ensembl"/>
        </authorList>
    </citation>
    <scope>IDENTIFICATION</scope>
</reference>
<comment type="subcellular location">
    <subcellularLocation>
        <location evidence="12">Nucleus</location>
    </subcellularLocation>
</comment>
<gene>
    <name evidence="15" type="primary">LOC103734963</name>
</gene>
<dbReference type="GO" id="GO:0090575">
    <property type="term" value="C:RNA polymerase II transcription regulator complex"/>
    <property type="evidence" value="ECO:0007669"/>
    <property type="project" value="TreeGrafter"/>
</dbReference>
<evidence type="ECO:0000256" key="11">
    <source>
        <dbReference type="ARBA" id="ARBA00023242"/>
    </source>
</evidence>
<dbReference type="PANTHER" id="PTHR24082">
    <property type="entry name" value="NUCLEAR HORMONE RECEPTOR"/>
    <property type="match status" value="1"/>
</dbReference>
<evidence type="ECO:0000256" key="8">
    <source>
        <dbReference type="ARBA" id="ARBA00023159"/>
    </source>
</evidence>
<dbReference type="Gene3D" id="1.10.565.10">
    <property type="entry name" value="Retinoid X Receptor"/>
    <property type="match status" value="1"/>
</dbReference>
<keyword evidence="3 12" id="KW-0863">Zinc-finger</keyword>
<keyword evidence="4 12" id="KW-0862">Zinc</keyword>
<evidence type="ECO:0000256" key="6">
    <source>
        <dbReference type="ARBA" id="ARBA00023015"/>
    </source>
</evidence>
<dbReference type="OrthoDB" id="5837785at2759"/>
<dbReference type="InterPro" id="IPR013088">
    <property type="entry name" value="Znf_NHR/GATA"/>
</dbReference>
<evidence type="ECO:0000256" key="7">
    <source>
        <dbReference type="ARBA" id="ARBA00023125"/>
    </source>
</evidence>
<evidence type="ECO:0000259" key="13">
    <source>
        <dbReference type="PROSITE" id="PS51030"/>
    </source>
</evidence>
<feature type="domain" description="Nuclear receptor" evidence="13">
    <location>
        <begin position="118"/>
        <end position="193"/>
    </location>
</feature>
<dbReference type="GeneTree" id="ENSGT00940000163318"/>
<dbReference type="GO" id="GO:0045944">
    <property type="term" value="P:positive regulation of transcription by RNA polymerase II"/>
    <property type="evidence" value="ECO:0007669"/>
    <property type="project" value="TreeGrafter"/>
</dbReference>
<sequence length="505" mass="57919">MENAYVTPTDGYYLAEPMQYYDILPEQIHYQSSDTDFQESPYCQYSTAQFPPTLQPQSLQSHFNTYSLDSQYSGGGWFGLDSCELNQSTYVVVHDAEDGYPEMQMSRPICSSRWKGQGELCVVCGDKASGYHYNALTCEGCKGFFRRSITKNAIYSCKNGGHCEMDMYMRRKCQECRLKKCKAVGMLAECLLTEIQCKSKRLRKSLKAKSSFHSDVKVEEEGADSKLVSSTTRSGKATQQNLELTQEEHHLISNIVAAHQKYMIPLGETNKLVQEYASPQLSFLRFSETAVLYIRGLMNFTKGLPGFETLTNEDQTALQQESKTEVAFLHVAQLYSRRESIFKSNMRMSKHSAHILNTHNHSGDKNIAYSLESFCKNDYPSATLTGITREFIASLFYFYRRMNELSITDTEYALLTATTVLFSDRPCLKNKQHVENLQEPVLQILFKYSKMHHPDDPQHFAHLIGRLTELRTLSHSHSEILSTWTTQDPRLATLFSEKWNWYSHC</sequence>
<dbReference type="Pfam" id="PF00105">
    <property type="entry name" value="zf-C4"/>
    <property type="match status" value="1"/>
</dbReference>
<dbReference type="AlphaFoldDB" id="A0A8C6QSA2"/>
<dbReference type="SUPFAM" id="SSF57716">
    <property type="entry name" value="Glucocorticoid receptor-like (DNA-binding domain)"/>
    <property type="match status" value="1"/>
</dbReference>
<reference evidence="15" key="1">
    <citation type="submission" date="2025-08" db="UniProtKB">
        <authorList>
            <consortium name="Ensembl"/>
        </authorList>
    </citation>
    <scope>IDENTIFICATION</scope>
</reference>
<proteinExistence type="inferred from homology"/>
<evidence type="ECO:0000256" key="2">
    <source>
        <dbReference type="ARBA" id="ARBA00022723"/>
    </source>
</evidence>
<dbReference type="Pfam" id="PF00104">
    <property type="entry name" value="Hormone_recep"/>
    <property type="match status" value="1"/>
</dbReference>
<dbReference type="KEGG" id="ngi:103734963"/>
<evidence type="ECO:0000256" key="1">
    <source>
        <dbReference type="ARBA" id="ARBA00008092"/>
    </source>
</evidence>
<dbReference type="PRINTS" id="PR02034">
    <property type="entry name" value="LIVERXRECPTR"/>
</dbReference>
<dbReference type="InterPro" id="IPR035500">
    <property type="entry name" value="NHR-like_dom_sf"/>
</dbReference>
<dbReference type="CDD" id="cd06962">
    <property type="entry name" value="NR_DBD_FXR"/>
    <property type="match status" value="1"/>
</dbReference>
<dbReference type="GeneID" id="103734963"/>
<dbReference type="SMART" id="SM00430">
    <property type="entry name" value="HOLI"/>
    <property type="match status" value="1"/>
</dbReference>
<dbReference type="GO" id="GO:0000122">
    <property type="term" value="P:negative regulation of transcription by RNA polymerase II"/>
    <property type="evidence" value="ECO:0007669"/>
    <property type="project" value="TreeGrafter"/>
</dbReference>
<evidence type="ECO:0000259" key="14">
    <source>
        <dbReference type="PROSITE" id="PS51843"/>
    </source>
</evidence>
<keyword evidence="2 12" id="KW-0479">Metal-binding</keyword>
<dbReference type="GO" id="GO:0000978">
    <property type="term" value="F:RNA polymerase II cis-regulatory region sequence-specific DNA binding"/>
    <property type="evidence" value="ECO:0007669"/>
    <property type="project" value="TreeGrafter"/>
</dbReference>
<dbReference type="InterPro" id="IPR050234">
    <property type="entry name" value="Nuclear_hormone_rcpt_NR1"/>
</dbReference>
<dbReference type="GO" id="GO:0006629">
    <property type="term" value="P:lipid metabolic process"/>
    <property type="evidence" value="ECO:0007669"/>
    <property type="project" value="InterPro"/>
</dbReference>
<evidence type="ECO:0000256" key="4">
    <source>
        <dbReference type="ARBA" id="ARBA00022833"/>
    </source>
</evidence>
<dbReference type="GO" id="GO:0008270">
    <property type="term" value="F:zinc ion binding"/>
    <property type="evidence" value="ECO:0007669"/>
    <property type="project" value="UniProtKB-KW"/>
</dbReference>
<evidence type="ECO:0000256" key="12">
    <source>
        <dbReference type="RuleBase" id="RU004334"/>
    </source>
</evidence>
<dbReference type="GO" id="GO:0004879">
    <property type="term" value="F:nuclear receptor activity"/>
    <property type="evidence" value="ECO:0007669"/>
    <property type="project" value="InterPro"/>
</dbReference>
<dbReference type="PROSITE" id="PS51030">
    <property type="entry name" value="NUCLEAR_REC_DBD_2"/>
    <property type="match status" value="1"/>
</dbReference>
<keyword evidence="7 12" id="KW-0238">DNA-binding</keyword>
<keyword evidence="11 12" id="KW-0539">Nucleus</keyword>
<dbReference type="PRINTS" id="PR00047">
    <property type="entry name" value="STROIDFINGER"/>
</dbReference>
<keyword evidence="16" id="KW-1185">Reference proteome</keyword>
<dbReference type="PRINTS" id="PR00398">
    <property type="entry name" value="STRDHORMONER"/>
</dbReference>
<dbReference type="RefSeq" id="XP_008832259.1">
    <property type="nucleotide sequence ID" value="XM_008834037.2"/>
</dbReference>
<dbReference type="InterPro" id="IPR000536">
    <property type="entry name" value="Nucl_hrmn_rcpt_lig-bd"/>
</dbReference>
<name>A0A8C6QSA2_NANGA</name>
<evidence type="ECO:0000256" key="10">
    <source>
        <dbReference type="ARBA" id="ARBA00023170"/>
    </source>
</evidence>
<evidence type="ECO:0000256" key="9">
    <source>
        <dbReference type="ARBA" id="ARBA00023163"/>
    </source>
</evidence>
<dbReference type="Ensembl" id="ENSNGAT00000013100.1">
    <property type="protein sequence ID" value="ENSNGAP00000007612.1"/>
    <property type="gene ID" value="ENSNGAG00000010800.1"/>
</dbReference>